<evidence type="ECO:0000256" key="4">
    <source>
        <dbReference type="ARBA" id="ARBA00022989"/>
    </source>
</evidence>
<evidence type="ECO:0000313" key="10">
    <source>
        <dbReference type="EMBL" id="EFA78366.1"/>
    </source>
</evidence>
<gene>
    <name evidence="10" type="ORF">PPL_09017</name>
</gene>
<dbReference type="PANTHER" id="PTHR23504">
    <property type="entry name" value="MAJOR FACILITATOR SUPERFAMILY DOMAIN-CONTAINING PROTEIN 10"/>
    <property type="match status" value="1"/>
</dbReference>
<feature type="region of interest" description="Disordered" evidence="7">
    <location>
        <begin position="107"/>
        <end position="133"/>
    </location>
</feature>
<feature type="domain" description="Major facilitator superfamily (MFS) profile" evidence="9">
    <location>
        <begin position="836"/>
        <end position="1403"/>
    </location>
</feature>
<dbReference type="Gene3D" id="1.20.1250.20">
    <property type="entry name" value="MFS general substrate transporter like domains"/>
    <property type="match status" value="1"/>
</dbReference>
<feature type="transmembrane region" description="Helical" evidence="8">
    <location>
        <begin position="1234"/>
        <end position="1254"/>
    </location>
</feature>
<dbReference type="PANTHER" id="PTHR23504:SF15">
    <property type="entry name" value="MAJOR FACILITATOR SUPERFAMILY (MFS) PROFILE DOMAIN-CONTAINING PROTEIN"/>
    <property type="match status" value="1"/>
</dbReference>
<dbReference type="PROSITE" id="PS50850">
    <property type="entry name" value="MFS"/>
    <property type="match status" value="1"/>
</dbReference>
<dbReference type="EMBL" id="ADBJ01000038">
    <property type="protein sequence ID" value="EFA78366.1"/>
    <property type="molecule type" value="Genomic_DNA"/>
</dbReference>
<protein>
    <recommendedName>
        <fullName evidence="9">Major facilitator superfamily (MFS) profile domain-containing protein</fullName>
    </recommendedName>
</protein>
<dbReference type="CDD" id="cd17330">
    <property type="entry name" value="MFS_SLC46_TetA_like"/>
    <property type="match status" value="1"/>
</dbReference>
<dbReference type="GO" id="GO:0016020">
    <property type="term" value="C:membrane"/>
    <property type="evidence" value="ECO:0007669"/>
    <property type="project" value="UniProtKB-SubCell"/>
</dbReference>
<dbReference type="InParanoid" id="D3BKD6"/>
<feature type="transmembrane region" description="Helical" evidence="8">
    <location>
        <begin position="1266"/>
        <end position="1288"/>
    </location>
</feature>
<comment type="subcellular location">
    <subcellularLocation>
        <location evidence="1">Membrane</location>
        <topology evidence="1">Multi-pass membrane protein</topology>
    </subcellularLocation>
</comment>
<feature type="transmembrane region" description="Helical" evidence="8">
    <location>
        <begin position="1007"/>
        <end position="1030"/>
    </location>
</feature>
<feature type="transmembrane region" description="Helical" evidence="8">
    <location>
        <begin position="1300"/>
        <end position="1321"/>
    </location>
</feature>
<proteinExistence type="predicted"/>
<keyword evidence="5 8" id="KW-0472">Membrane</keyword>
<feature type="transmembrane region" description="Helical" evidence="8">
    <location>
        <begin position="1342"/>
        <end position="1366"/>
    </location>
</feature>
<organism evidence="10 11">
    <name type="scientific">Heterostelium pallidum (strain ATCC 26659 / Pp 5 / PN500)</name>
    <name type="common">Cellular slime mold</name>
    <name type="synonym">Polysphondylium pallidum</name>
    <dbReference type="NCBI Taxonomy" id="670386"/>
    <lineage>
        <taxon>Eukaryota</taxon>
        <taxon>Amoebozoa</taxon>
        <taxon>Evosea</taxon>
        <taxon>Eumycetozoa</taxon>
        <taxon>Dictyostelia</taxon>
        <taxon>Acytosteliales</taxon>
        <taxon>Acytosteliaceae</taxon>
        <taxon>Heterostelium</taxon>
    </lineage>
</organism>
<feature type="transmembrane region" description="Helical" evidence="8">
    <location>
        <begin position="908"/>
        <end position="925"/>
    </location>
</feature>
<evidence type="ECO:0000256" key="8">
    <source>
        <dbReference type="SAM" id="Phobius"/>
    </source>
</evidence>
<keyword evidence="2" id="KW-0813">Transport</keyword>
<dbReference type="SMART" id="SM00028">
    <property type="entry name" value="TPR"/>
    <property type="match status" value="3"/>
</dbReference>
<dbReference type="Pfam" id="PF12895">
    <property type="entry name" value="ANAPC3"/>
    <property type="match status" value="1"/>
</dbReference>
<evidence type="ECO:0000256" key="7">
    <source>
        <dbReference type="SAM" id="MobiDB-lite"/>
    </source>
</evidence>
<evidence type="ECO:0000256" key="5">
    <source>
        <dbReference type="ARBA" id="ARBA00023136"/>
    </source>
</evidence>
<keyword evidence="4 8" id="KW-1133">Transmembrane helix</keyword>
<feature type="transmembrane region" description="Helical" evidence="8">
    <location>
        <begin position="965"/>
        <end position="987"/>
    </location>
</feature>
<evidence type="ECO:0000256" key="6">
    <source>
        <dbReference type="PROSITE-ProRule" id="PRU00339"/>
    </source>
</evidence>
<comment type="caution">
    <text evidence="10">The sequence shown here is derived from an EMBL/GenBank/DDBJ whole genome shotgun (WGS) entry which is preliminary data.</text>
</comment>
<feature type="region of interest" description="Disordered" evidence="7">
    <location>
        <begin position="1080"/>
        <end position="1112"/>
    </location>
</feature>
<dbReference type="InterPro" id="IPR036259">
    <property type="entry name" value="MFS_trans_sf"/>
</dbReference>
<feature type="transmembrane region" description="Helical" evidence="8">
    <location>
        <begin position="1193"/>
        <end position="1211"/>
    </location>
</feature>
<evidence type="ECO:0000313" key="11">
    <source>
        <dbReference type="Proteomes" id="UP000001396"/>
    </source>
</evidence>
<evidence type="ECO:0000256" key="2">
    <source>
        <dbReference type="ARBA" id="ARBA00022448"/>
    </source>
</evidence>
<sequence length="1421" mass="157955">MKYYAHYESTPEFTLIVQTKSPTETVKDLKLQFVIEYNKKFGEQNQLTSNCIDLNDTKGRKQADTTLITKVVKNLEDVFVVKNSNTPIPDVFTPAVVVPEVVTPAPTVTTTTSSKSTTSKPTSSTPKPKVSSECDPKSKVIVEALLQQALILYDKQSYKSALPLFENVLSLYPQEKTTLYKLADIYYQAKKYELSQKYIELALKYHAKDKDYTLYLLGAKICLAVKEYEDAITHLKSACDAAGSKHKEYLTLRAMLGRALYDSGNQHNQQQGCDILNTIVHTDESVLEGLMGFAHVLIDRQQLGDALTVLMQLLSRLANSADRSPVADFTKDAIADIVKKKGTEFLLSQLKDTVNSAPVYAFMSSVVKEYGAVEAAVDLMRLAYNADPSNANYALNLVHNLEVCNKYPEAVVVIYQYLTANKPRGLSNYKLTNGNILTILGKQKHIDYLNKPENYASWKLPVPEGGPVQVDKKILVVDDDDHPKADKPYTKFDLDLISLWCTIAKIFYVVGLLEPLPLLITALEPLRKDRNLHMTTARNEHAYFCCVSQLMVHKQLPIISAPPIYIAGDSHALTTSWSSITINGQPRLFHPLLTTGLKMWHLRPASKFFPKNNFYNVTTTAPKGSEIVFQFGEIDCREGIVVSVEKCRYNTIEEGMGITIDIYIKALKELVSKYNYKIYIHPVVPVLNETRVLVKTFNKIFKQKIEATKELKWLDFFDQLLDSTVIHHFCVSISSLTDYTIKDLCIKTEKKYPNMLEGENNSGDAILINSYENNDGGGSYPDESYGLIVEEKEKAQELKSDADQDNTIYIDTPTPGGENDEASLEKPAITPLPWRKLMGPFVLLVCEAIGNTSLFSYIGFMIIHMGVTADEDKVGYYAGFVASSFSFAQFVSSFFWGKMSDKYGRKPILVIGSVGSIISVLAVGLSPNLPLLIVARTINGILNGNIGVIKTYIGEVTDKTNQVEAFGWIGLTWGFGSIVGPIVGGILSQPAQNIPFIFKNNYFFGHLFPFFLPNLVIGILTAIGLGFTYMTMNETLKTFKSTRNDIEMSNVEVGAEEKEEEEPMELESKKEPIGVDIDIDSPILSGESTPPTSNIDYESDSDEHGNTENNDIQKKESLLKDATDAMKKNNQDLEMTSLSGILEQSATLQASGGIPKSSFKGKRRRALHEVDLLAKELTNMVNKYTPSIFKDKLILSATMLYAAVGFVYTMYDESFPIWSLAPIKHGGLSFTSKDIGICGAIGGVSVILMQVFVVKPISQKIGIIRTFKMGCYASVGTFLLFPTLNYMAPEPEKSSKTHLVIFWIVLSIFTFIRSFCGQLVFTPVMTLVNNSANSARKGQANGLGQSLVAFCRTIGPTLASVVVAWSVSSGHPFPINHWFVFIIMSLMMLAPAIYTNFLPTSLNAPIEEDGNEENSLMMHME</sequence>
<dbReference type="Proteomes" id="UP000001396">
    <property type="component" value="Unassembled WGS sequence"/>
</dbReference>
<dbReference type="Gene3D" id="1.25.40.10">
    <property type="entry name" value="Tetratricopeptide repeat domain"/>
    <property type="match status" value="1"/>
</dbReference>
<dbReference type="InterPro" id="IPR011701">
    <property type="entry name" value="MFS"/>
</dbReference>
<reference evidence="10 11" key="1">
    <citation type="journal article" date="2011" name="Genome Res.">
        <title>Phylogeny-wide analysis of social amoeba genomes highlights ancient origins for complex intercellular communication.</title>
        <authorList>
            <person name="Heidel A.J."/>
            <person name="Lawal H.M."/>
            <person name="Felder M."/>
            <person name="Schilde C."/>
            <person name="Helps N.R."/>
            <person name="Tunggal B."/>
            <person name="Rivero F."/>
            <person name="John U."/>
            <person name="Schleicher M."/>
            <person name="Eichinger L."/>
            <person name="Platzer M."/>
            <person name="Noegel A.A."/>
            <person name="Schaap P."/>
            <person name="Gloeckner G."/>
        </authorList>
    </citation>
    <scope>NUCLEOTIDE SEQUENCE [LARGE SCALE GENOMIC DNA]</scope>
    <source>
        <strain evidence="11">ATCC 26659 / Pp 5 / PN500</strain>
    </source>
</reference>
<dbReference type="GO" id="GO:0022857">
    <property type="term" value="F:transmembrane transporter activity"/>
    <property type="evidence" value="ECO:0007669"/>
    <property type="project" value="InterPro"/>
</dbReference>
<dbReference type="PROSITE" id="PS50005">
    <property type="entry name" value="TPR"/>
    <property type="match status" value="1"/>
</dbReference>
<dbReference type="InterPro" id="IPR020846">
    <property type="entry name" value="MFS_dom"/>
</dbReference>
<feature type="repeat" description="TPR" evidence="6">
    <location>
        <begin position="142"/>
        <end position="175"/>
    </location>
</feature>
<feature type="transmembrane region" description="Helical" evidence="8">
    <location>
        <begin position="875"/>
        <end position="896"/>
    </location>
</feature>
<feature type="transmembrane region" description="Helical" evidence="8">
    <location>
        <begin position="1378"/>
        <end position="1397"/>
    </location>
</feature>
<name>D3BKD6_HETP5</name>
<dbReference type="SUPFAM" id="SSF103473">
    <property type="entry name" value="MFS general substrate transporter"/>
    <property type="match status" value="1"/>
</dbReference>
<dbReference type="GeneID" id="31364493"/>
<dbReference type="InterPro" id="IPR019734">
    <property type="entry name" value="TPR_rpt"/>
</dbReference>
<evidence type="ECO:0000259" key="9">
    <source>
        <dbReference type="PROSITE" id="PS50850"/>
    </source>
</evidence>
<keyword evidence="6" id="KW-0802">TPR repeat</keyword>
<evidence type="ECO:0000256" key="1">
    <source>
        <dbReference type="ARBA" id="ARBA00004141"/>
    </source>
</evidence>
<accession>D3BKD6</accession>
<dbReference type="Pfam" id="PF07690">
    <property type="entry name" value="MFS_1"/>
    <property type="match status" value="1"/>
</dbReference>
<feature type="compositionally biased region" description="Polar residues" evidence="7">
    <location>
        <begin position="1086"/>
        <end position="1096"/>
    </location>
</feature>
<dbReference type="SUPFAM" id="SSF48452">
    <property type="entry name" value="TPR-like"/>
    <property type="match status" value="1"/>
</dbReference>
<evidence type="ECO:0000256" key="3">
    <source>
        <dbReference type="ARBA" id="ARBA00022692"/>
    </source>
</evidence>
<feature type="transmembrane region" description="Helical" evidence="8">
    <location>
        <begin position="841"/>
        <end position="863"/>
    </location>
</feature>
<feature type="compositionally biased region" description="Basic and acidic residues" evidence="7">
    <location>
        <begin position="1102"/>
        <end position="1112"/>
    </location>
</feature>
<keyword evidence="11" id="KW-1185">Reference proteome</keyword>
<keyword evidence="3 8" id="KW-0812">Transmembrane</keyword>
<feature type="compositionally biased region" description="Low complexity" evidence="7">
    <location>
        <begin position="107"/>
        <end position="129"/>
    </location>
</feature>
<dbReference type="RefSeq" id="XP_020430491.1">
    <property type="nucleotide sequence ID" value="XM_020579816.1"/>
</dbReference>
<dbReference type="InterPro" id="IPR011990">
    <property type="entry name" value="TPR-like_helical_dom_sf"/>
</dbReference>